<feature type="compositionally biased region" description="Basic and acidic residues" evidence="1">
    <location>
        <begin position="78"/>
        <end position="104"/>
    </location>
</feature>
<dbReference type="EMBL" id="CAMXCT020002747">
    <property type="protein sequence ID" value="CAL1153565.1"/>
    <property type="molecule type" value="Genomic_DNA"/>
</dbReference>
<dbReference type="Proteomes" id="UP001152797">
    <property type="component" value="Unassembled WGS sequence"/>
</dbReference>
<accession>A0A9P1G741</accession>
<gene>
    <name evidence="2" type="ORF">C1SCF055_LOCUS26326</name>
</gene>
<dbReference type="EMBL" id="CAMXCT010002747">
    <property type="protein sequence ID" value="CAI4000190.1"/>
    <property type="molecule type" value="Genomic_DNA"/>
</dbReference>
<keyword evidence="4" id="KW-1185">Reference proteome</keyword>
<feature type="compositionally biased region" description="Basic and acidic residues" evidence="1">
    <location>
        <begin position="488"/>
        <end position="510"/>
    </location>
</feature>
<feature type="compositionally biased region" description="Basic residues" evidence="1">
    <location>
        <begin position="105"/>
        <end position="120"/>
    </location>
</feature>
<reference evidence="2" key="1">
    <citation type="submission" date="2022-10" db="EMBL/GenBank/DDBJ databases">
        <authorList>
            <person name="Chen Y."/>
            <person name="Dougan E. K."/>
            <person name="Chan C."/>
            <person name="Rhodes N."/>
            <person name="Thang M."/>
        </authorList>
    </citation>
    <scope>NUCLEOTIDE SEQUENCE</scope>
</reference>
<comment type="caution">
    <text evidence="2">The sequence shown here is derived from an EMBL/GenBank/DDBJ whole genome shotgun (WGS) entry which is preliminary data.</text>
</comment>
<evidence type="ECO:0000256" key="1">
    <source>
        <dbReference type="SAM" id="MobiDB-lite"/>
    </source>
</evidence>
<organism evidence="2">
    <name type="scientific">Cladocopium goreaui</name>
    <dbReference type="NCBI Taxonomy" id="2562237"/>
    <lineage>
        <taxon>Eukaryota</taxon>
        <taxon>Sar</taxon>
        <taxon>Alveolata</taxon>
        <taxon>Dinophyceae</taxon>
        <taxon>Suessiales</taxon>
        <taxon>Symbiodiniaceae</taxon>
        <taxon>Cladocopium</taxon>
    </lineage>
</organism>
<feature type="region of interest" description="Disordered" evidence="1">
    <location>
        <begin position="34"/>
        <end position="273"/>
    </location>
</feature>
<evidence type="ECO:0000313" key="3">
    <source>
        <dbReference type="EMBL" id="CAL4787502.1"/>
    </source>
</evidence>
<feature type="compositionally biased region" description="Basic and acidic residues" evidence="1">
    <location>
        <begin position="253"/>
        <end position="269"/>
    </location>
</feature>
<feature type="region of interest" description="Disordered" evidence="1">
    <location>
        <begin position="339"/>
        <end position="528"/>
    </location>
</feature>
<feature type="region of interest" description="Disordered" evidence="1">
    <location>
        <begin position="1"/>
        <end position="21"/>
    </location>
</feature>
<evidence type="ECO:0000313" key="2">
    <source>
        <dbReference type="EMBL" id="CAI4000190.1"/>
    </source>
</evidence>
<name>A0A9P1G741_9DINO</name>
<dbReference type="AlphaFoldDB" id="A0A9P1G741"/>
<feature type="compositionally biased region" description="Basic and acidic residues" evidence="1">
    <location>
        <begin position="517"/>
        <end position="528"/>
    </location>
</feature>
<sequence length="551" mass="59805">MPKRVDDSDDSSIEEIRSNPQAFNLQVTLGEALVTPPARHERGAASSATRAGLSGSLASSSRPESSPGPSHSLPARFSESDSSEKKKKDLKCRKNETTKKAEKKVQKHHTKDKKKDKKKKLADDDEAASDPPSLSEHRPLDGDDDDADGDGPPGVLEGSCPKDPKPTKKPAAKGTGATRRPSKRPASKKHDDGCDTEPAQDGKASIQECIDMLDPPEVSQPCMPGTYVPVTPDNQETPKYDGALEGDSLLLDPEEKADAPAKEDKENPGRKGQLRRLRKCLSFDEVDTADGELSGAAEALSKEKESVEKFLNEHVAMACEDSLSAEREADRLIAKLLEKPGCHEEPGEELAENITPTVAEMTPDKAPLSPTWSLSPEAQFKPPRANRPVQAPKPRSTAAKSAPKSKPTSKENRDPNKGKDDNKKKAPTKTEKKLDGKNLPADELDPTNTSEKPAAKVPGRKRGRVPTETVEKTPSGSSVTKKGKRAKKDADKGAEDDKDKDTNSDKKDTAVPEMEEEKPKEMGEEMKDEDVKVYADGWTDLLLKKKLHSVP</sequence>
<protein>
    <submittedName>
        <fullName evidence="2">Uncharacterized protein</fullName>
    </submittedName>
</protein>
<feature type="compositionally biased region" description="Low complexity" evidence="1">
    <location>
        <begin position="44"/>
        <end position="70"/>
    </location>
</feature>
<evidence type="ECO:0000313" key="4">
    <source>
        <dbReference type="Proteomes" id="UP001152797"/>
    </source>
</evidence>
<proteinExistence type="predicted"/>
<reference evidence="3 4" key="2">
    <citation type="submission" date="2024-05" db="EMBL/GenBank/DDBJ databases">
        <authorList>
            <person name="Chen Y."/>
            <person name="Shah S."/>
            <person name="Dougan E. K."/>
            <person name="Thang M."/>
            <person name="Chan C."/>
        </authorList>
    </citation>
    <scope>NUCLEOTIDE SEQUENCE [LARGE SCALE GENOMIC DNA]</scope>
</reference>
<feature type="compositionally biased region" description="Basic and acidic residues" evidence="1">
    <location>
        <begin position="408"/>
        <end position="436"/>
    </location>
</feature>
<dbReference type="EMBL" id="CAMXCT030002747">
    <property type="protein sequence ID" value="CAL4787502.1"/>
    <property type="molecule type" value="Genomic_DNA"/>
</dbReference>
<feature type="compositionally biased region" description="Low complexity" evidence="1">
    <location>
        <begin position="392"/>
        <end position="406"/>
    </location>
</feature>